<comment type="similarity">
    <text evidence="2 9">Belongs to the GSP F family.</text>
</comment>
<keyword evidence="7 10" id="KW-1133">Transmembrane helix</keyword>
<organism evidence="12 13">
    <name type="scientific">Photobacterium sanctipauli</name>
    <dbReference type="NCBI Taxonomy" id="1342794"/>
    <lineage>
        <taxon>Bacteria</taxon>
        <taxon>Pseudomonadati</taxon>
        <taxon>Pseudomonadota</taxon>
        <taxon>Gammaproteobacteria</taxon>
        <taxon>Vibrionales</taxon>
        <taxon>Vibrionaceae</taxon>
        <taxon>Photobacterium</taxon>
    </lineage>
</organism>
<dbReference type="InterPro" id="IPR001992">
    <property type="entry name" value="T2SS_GspF/T4SS_PilC_CS"/>
</dbReference>
<dbReference type="RefSeq" id="WP_036825259.1">
    <property type="nucleotide sequence ID" value="NZ_JGVO01000626.1"/>
</dbReference>
<dbReference type="OrthoDB" id="9805682at2"/>
<dbReference type="PRINTS" id="PR00812">
    <property type="entry name" value="BCTERIALGSPF"/>
</dbReference>
<keyword evidence="5" id="KW-0997">Cell inner membrane</keyword>
<dbReference type="AlphaFoldDB" id="A0A2T3NQG2"/>
<gene>
    <name evidence="12" type="ORF">C9I98_15640</name>
</gene>
<evidence type="ECO:0000256" key="8">
    <source>
        <dbReference type="ARBA" id="ARBA00023136"/>
    </source>
</evidence>
<dbReference type="FunFam" id="1.20.81.30:FF:000001">
    <property type="entry name" value="Type II secretion system protein F"/>
    <property type="match status" value="2"/>
</dbReference>
<feature type="transmembrane region" description="Helical" evidence="10">
    <location>
        <begin position="378"/>
        <end position="398"/>
    </location>
</feature>
<feature type="domain" description="Type II secretion system protein GspF" evidence="11">
    <location>
        <begin position="275"/>
        <end position="397"/>
    </location>
</feature>
<evidence type="ECO:0000256" key="1">
    <source>
        <dbReference type="ARBA" id="ARBA00004429"/>
    </source>
</evidence>
<keyword evidence="3 9" id="KW-0813">Transport</keyword>
<name>A0A2T3NQG2_9GAMM</name>
<dbReference type="Pfam" id="PF00482">
    <property type="entry name" value="T2SSF"/>
    <property type="match status" value="2"/>
</dbReference>
<evidence type="ECO:0000256" key="6">
    <source>
        <dbReference type="ARBA" id="ARBA00022692"/>
    </source>
</evidence>
<dbReference type="InterPro" id="IPR018076">
    <property type="entry name" value="T2SS_GspF_dom"/>
</dbReference>
<evidence type="ECO:0000256" key="3">
    <source>
        <dbReference type="ARBA" id="ARBA00022448"/>
    </source>
</evidence>
<evidence type="ECO:0000256" key="10">
    <source>
        <dbReference type="SAM" id="Phobius"/>
    </source>
</evidence>
<protein>
    <submittedName>
        <fullName evidence="12">Type II secretion system F family protein</fullName>
    </submittedName>
</protein>
<dbReference type="PANTHER" id="PTHR30012:SF7">
    <property type="entry name" value="PROTEIN TRANSPORT PROTEIN HOFC HOMOLOG"/>
    <property type="match status" value="1"/>
</dbReference>
<reference evidence="12 13" key="1">
    <citation type="submission" date="2018-01" db="EMBL/GenBank/DDBJ databases">
        <title>Whole genome sequencing of Histamine producing bacteria.</title>
        <authorList>
            <person name="Butler K."/>
        </authorList>
    </citation>
    <scope>NUCLEOTIDE SEQUENCE [LARGE SCALE GENOMIC DNA]</scope>
    <source>
        <strain evidence="12 13">DSM 100436</strain>
    </source>
</reference>
<evidence type="ECO:0000256" key="4">
    <source>
        <dbReference type="ARBA" id="ARBA00022475"/>
    </source>
</evidence>
<dbReference type="InterPro" id="IPR003004">
    <property type="entry name" value="GspF/PilC"/>
</dbReference>
<keyword evidence="6 9" id="KW-0812">Transmembrane</keyword>
<keyword evidence="8 10" id="KW-0472">Membrane</keyword>
<evidence type="ECO:0000256" key="5">
    <source>
        <dbReference type="ARBA" id="ARBA00022519"/>
    </source>
</evidence>
<evidence type="ECO:0000313" key="12">
    <source>
        <dbReference type="EMBL" id="PSW18514.1"/>
    </source>
</evidence>
<evidence type="ECO:0000259" key="11">
    <source>
        <dbReference type="Pfam" id="PF00482"/>
    </source>
</evidence>
<evidence type="ECO:0000313" key="13">
    <source>
        <dbReference type="Proteomes" id="UP000241771"/>
    </source>
</evidence>
<dbReference type="Gene3D" id="1.20.81.30">
    <property type="entry name" value="Type II secretion system (T2SS), domain F"/>
    <property type="match status" value="2"/>
</dbReference>
<feature type="transmembrane region" description="Helical" evidence="10">
    <location>
        <begin position="226"/>
        <end position="243"/>
    </location>
</feature>
<dbReference type="PANTHER" id="PTHR30012">
    <property type="entry name" value="GENERAL SECRETION PATHWAY PROTEIN"/>
    <property type="match status" value="1"/>
</dbReference>
<sequence length="406" mass="44756">MAQASKIRYYHWRGVNQAGKKLSGVILGFQEQEVRAKLTEQMIQVKKIKHRKPSTLSKLKNQLKPTDITALTRQLCTMIASGVPVVQALKLMADSHHKAEGRAILSQVTIQVEAGASLSRAMRNSSPMFDNFYCDLVSTGEQTGHLAEVFDRIATYREKNEAMRKKVIKAMIYPAMVTITAIGVTIMMLVFVIPQFSNIFSSFGAELPWFTRQVIILSDWVLNHGAYLSAAIVLALFCLTYSYKKSARAKFGIHRLNLKLPIVGSVILKATIARFARTLATTFSAGIPLLDGLHAAGKTAGNQYIETAMMEAHANTAAGMPLHIALRQSDVFPELMLQMTMIGEESGSLDEMLNKMAALYENDVDNTVDNLGKILEPLIILFLGGLIGGLLIAMYMPIFKLMSVIG</sequence>
<keyword evidence="4" id="KW-1003">Cell membrane</keyword>
<proteinExistence type="inferred from homology"/>
<dbReference type="PROSITE" id="PS00874">
    <property type="entry name" value="T2SP_F"/>
    <property type="match status" value="1"/>
</dbReference>
<evidence type="ECO:0000256" key="9">
    <source>
        <dbReference type="RuleBase" id="RU003923"/>
    </source>
</evidence>
<keyword evidence="13" id="KW-1185">Reference proteome</keyword>
<feature type="transmembrane region" description="Helical" evidence="10">
    <location>
        <begin position="172"/>
        <end position="193"/>
    </location>
</feature>
<dbReference type="EMBL" id="PYMA01000010">
    <property type="protein sequence ID" value="PSW18514.1"/>
    <property type="molecule type" value="Genomic_DNA"/>
</dbReference>
<accession>A0A2T3NQG2</accession>
<dbReference type="InterPro" id="IPR042094">
    <property type="entry name" value="T2SS_GspF_sf"/>
</dbReference>
<dbReference type="Proteomes" id="UP000241771">
    <property type="component" value="Unassembled WGS sequence"/>
</dbReference>
<dbReference type="GO" id="GO:0015628">
    <property type="term" value="P:protein secretion by the type II secretion system"/>
    <property type="evidence" value="ECO:0007669"/>
    <property type="project" value="TreeGrafter"/>
</dbReference>
<evidence type="ECO:0000256" key="2">
    <source>
        <dbReference type="ARBA" id="ARBA00005745"/>
    </source>
</evidence>
<feature type="domain" description="Type II secretion system protein GspF" evidence="11">
    <location>
        <begin position="72"/>
        <end position="194"/>
    </location>
</feature>
<comment type="caution">
    <text evidence="12">The sequence shown here is derived from an EMBL/GenBank/DDBJ whole genome shotgun (WGS) entry which is preliminary data.</text>
</comment>
<dbReference type="GO" id="GO:0005886">
    <property type="term" value="C:plasma membrane"/>
    <property type="evidence" value="ECO:0007669"/>
    <property type="project" value="UniProtKB-SubCell"/>
</dbReference>
<evidence type="ECO:0000256" key="7">
    <source>
        <dbReference type="ARBA" id="ARBA00022989"/>
    </source>
</evidence>
<comment type="subcellular location">
    <subcellularLocation>
        <location evidence="1 9">Cell inner membrane</location>
        <topology evidence="1 9">Multi-pass membrane protein</topology>
    </subcellularLocation>
</comment>